<keyword evidence="4" id="KW-1185">Reference proteome</keyword>
<name>A0AAD7F0Y4_9AGAR</name>
<dbReference type="GO" id="GO:0005524">
    <property type="term" value="F:ATP binding"/>
    <property type="evidence" value="ECO:0007669"/>
    <property type="project" value="InterPro"/>
</dbReference>
<organism evidence="3 4">
    <name type="scientific">Mycena albidolilacea</name>
    <dbReference type="NCBI Taxonomy" id="1033008"/>
    <lineage>
        <taxon>Eukaryota</taxon>
        <taxon>Fungi</taxon>
        <taxon>Dikarya</taxon>
        <taxon>Basidiomycota</taxon>
        <taxon>Agaricomycotina</taxon>
        <taxon>Agaricomycetes</taxon>
        <taxon>Agaricomycetidae</taxon>
        <taxon>Agaricales</taxon>
        <taxon>Marasmiineae</taxon>
        <taxon>Mycenaceae</taxon>
        <taxon>Mycena</taxon>
    </lineage>
</organism>
<dbReference type="PROSITE" id="PS50011">
    <property type="entry name" value="PROTEIN_KINASE_DOM"/>
    <property type="match status" value="1"/>
</dbReference>
<gene>
    <name evidence="3" type="ORF">DFH08DRAFT_952249</name>
</gene>
<dbReference type="PANTHER" id="PTHR44329">
    <property type="entry name" value="SERINE/THREONINE-PROTEIN KINASE TNNI3K-RELATED"/>
    <property type="match status" value="1"/>
</dbReference>
<keyword evidence="3" id="KW-0808">Transferase</keyword>
<sequence>MLSQEVDRLKAVVEALQTEKSRLEQTIIAEREHSEGEIPDFEQSDGLSDIRDQRESGFLASLAQYSSNVEILLGSVKQSLQKDSAPNEGISVNVYEHINQDVRAIVASLVLFLRRPHSYKELLACRGTEAQRLLDLLQDLLDLDSFSVVRPLLLQALLRLSRASGLHPRCFVLPDLQKIGQQVAAGGFGDIWKGLRVCGQTVSVKIMRIFRDSHVEGALKEFGREAVIWRQLCHPNLLPFFGLYRLDNRLCLISPWMESGNIVEFLDKEPPDIDRRLSLILDVALGLQYLHENNVVHGDLKGLNILVTPSGGACISDFGLSSVANAITFRFTHSTPSVRGGTARYQAPELFNDENPSEPHFGSDVYAFALVCYQVTLGLSIFLLNRKNNATTKILTGKVPFHELPNDMAVMMKVSRGCRPSRPSTCSGTTALDGLWELIQSCWQGAAERRPTVSQIVIRLVGPAIVASPTSGATDRNDEFTSKFRRSLQAQPLLPSVDQLERIIFGDSAVEGG</sequence>
<dbReference type="InterPro" id="IPR008271">
    <property type="entry name" value="Ser/Thr_kinase_AS"/>
</dbReference>
<evidence type="ECO:0000313" key="3">
    <source>
        <dbReference type="EMBL" id="KAJ7359070.1"/>
    </source>
</evidence>
<dbReference type="InterPro" id="IPR000719">
    <property type="entry name" value="Prot_kinase_dom"/>
</dbReference>
<evidence type="ECO:0000259" key="2">
    <source>
        <dbReference type="PROSITE" id="PS50011"/>
    </source>
</evidence>
<dbReference type="AlphaFoldDB" id="A0AAD7F0Y4"/>
<dbReference type="Pfam" id="PF07714">
    <property type="entry name" value="PK_Tyr_Ser-Thr"/>
    <property type="match status" value="1"/>
</dbReference>
<protein>
    <submittedName>
        <fullName evidence="3">Kinase-like domain-containing protein</fullName>
    </submittedName>
</protein>
<dbReference type="InterPro" id="IPR051681">
    <property type="entry name" value="Ser/Thr_Kinases-Pseudokinases"/>
</dbReference>
<keyword evidence="1" id="KW-0175">Coiled coil</keyword>
<dbReference type="Proteomes" id="UP001218218">
    <property type="component" value="Unassembled WGS sequence"/>
</dbReference>
<evidence type="ECO:0000313" key="4">
    <source>
        <dbReference type="Proteomes" id="UP001218218"/>
    </source>
</evidence>
<feature type="domain" description="Protein kinase" evidence="2">
    <location>
        <begin position="177"/>
        <end position="465"/>
    </location>
</feature>
<evidence type="ECO:0000256" key="1">
    <source>
        <dbReference type="SAM" id="Coils"/>
    </source>
</evidence>
<keyword evidence="3" id="KW-0418">Kinase</keyword>
<dbReference type="SMART" id="SM00220">
    <property type="entry name" value="S_TKc"/>
    <property type="match status" value="1"/>
</dbReference>
<dbReference type="EMBL" id="JARIHO010000006">
    <property type="protein sequence ID" value="KAJ7359070.1"/>
    <property type="molecule type" value="Genomic_DNA"/>
</dbReference>
<comment type="caution">
    <text evidence="3">The sequence shown here is derived from an EMBL/GenBank/DDBJ whole genome shotgun (WGS) entry which is preliminary data.</text>
</comment>
<dbReference type="Gene3D" id="1.10.510.10">
    <property type="entry name" value="Transferase(Phosphotransferase) domain 1"/>
    <property type="match status" value="1"/>
</dbReference>
<dbReference type="PROSITE" id="PS00108">
    <property type="entry name" value="PROTEIN_KINASE_ST"/>
    <property type="match status" value="1"/>
</dbReference>
<dbReference type="InterPro" id="IPR001245">
    <property type="entry name" value="Ser-Thr/Tyr_kinase_cat_dom"/>
</dbReference>
<proteinExistence type="predicted"/>
<accession>A0AAD7F0Y4</accession>
<dbReference type="GO" id="GO:0004674">
    <property type="term" value="F:protein serine/threonine kinase activity"/>
    <property type="evidence" value="ECO:0007669"/>
    <property type="project" value="TreeGrafter"/>
</dbReference>
<reference evidence="3" key="1">
    <citation type="submission" date="2023-03" db="EMBL/GenBank/DDBJ databases">
        <title>Massive genome expansion in bonnet fungi (Mycena s.s.) driven by repeated elements and novel gene families across ecological guilds.</title>
        <authorList>
            <consortium name="Lawrence Berkeley National Laboratory"/>
            <person name="Harder C.B."/>
            <person name="Miyauchi S."/>
            <person name="Viragh M."/>
            <person name="Kuo A."/>
            <person name="Thoen E."/>
            <person name="Andreopoulos B."/>
            <person name="Lu D."/>
            <person name="Skrede I."/>
            <person name="Drula E."/>
            <person name="Henrissat B."/>
            <person name="Morin E."/>
            <person name="Kohler A."/>
            <person name="Barry K."/>
            <person name="LaButti K."/>
            <person name="Morin E."/>
            <person name="Salamov A."/>
            <person name="Lipzen A."/>
            <person name="Mereny Z."/>
            <person name="Hegedus B."/>
            <person name="Baldrian P."/>
            <person name="Stursova M."/>
            <person name="Weitz H."/>
            <person name="Taylor A."/>
            <person name="Grigoriev I.V."/>
            <person name="Nagy L.G."/>
            <person name="Martin F."/>
            <person name="Kauserud H."/>
        </authorList>
    </citation>
    <scope>NUCLEOTIDE SEQUENCE</scope>
    <source>
        <strain evidence="3">CBHHK002</strain>
    </source>
</reference>
<dbReference type="SUPFAM" id="SSF56112">
    <property type="entry name" value="Protein kinase-like (PK-like)"/>
    <property type="match status" value="1"/>
</dbReference>
<dbReference type="InterPro" id="IPR011009">
    <property type="entry name" value="Kinase-like_dom_sf"/>
</dbReference>
<feature type="coiled-coil region" evidence="1">
    <location>
        <begin position="6"/>
        <end position="33"/>
    </location>
</feature>